<dbReference type="AlphaFoldDB" id="A0A2P5FFF7"/>
<gene>
    <name evidence="2" type="ORF">TorRG33x02_078010</name>
</gene>
<keyword evidence="3" id="KW-1185">Reference proteome</keyword>
<dbReference type="EMBL" id="JXTC01000038">
    <property type="protein sequence ID" value="PON96528.1"/>
    <property type="molecule type" value="Genomic_DNA"/>
</dbReference>
<proteinExistence type="predicted"/>
<protein>
    <submittedName>
        <fullName evidence="2">Uncharacterized protein</fullName>
    </submittedName>
</protein>
<evidence type="ECO:0000256" key="1">
    <source>
        <dbReference type="SAM" id="MobiDB-lite"/>
    </source>
</evidence>
<accession>A0A2P5FFF7</accession>
<organism evidence="2 3">
    <name type="scientific">Trema orientale</name>
    <name type="common">Charcoal tree</name>
    <name type="synonym">Celtis orientalis</name>
    <dbReference type="NCBI Taxonomy" id="63057"/>
    <lineage>
        <taxon>Eukaryota</taxon>
        <taxon>Viridiplantae</taxon>
        <taxon>Streptophyta</taxon>
        <taxon>Embryophyta</taxon>
        <taxon>Tracheophyta</taxon>
        <taxon>Spermatophyta</taxon>
        <taxon>Magnoliopsida</taxon>
        <taxon>eudicotyledons</taxon>
        <taxon>Gunneridae</taxon>
        <taxon>Pentapetalae</taxon>
        <taxon>rosids</taxon>
        <taxon>fabids</taxon>
        <taxon>Rosales</taxon>
        <taxon>Cannabaceae</taxon>
        <taxon>Trema</taxon>
    </lineage>
</organism>
<evidence type="ECO:0000313" key="2">
    <source>
        <dbReference type="EMBL" id="PON96528.1"/>
    </source>
</evidence>
<evidence type="ECO:0000313" key="3">
    <source>
        <dbReference type="Proteomes" id="UP000237000"/>
    </source>
</evidence>
<reference evidence="3" key="1">
    <citation type="submission" date="2016-06" db="EMBL/GenBank/DDBJ databases">
        <title>Parallel loss of symbiosis genes in relatives of nitrogen-fixing non-legume Parasponia.</title>
        <authorList>
            <person name="Van Velzen R."/>
            <person name="Holmer R."/>
            <person name="Bu F."/>
            <person name="Rutten L."/>
            <person name="Van Zeijl A."/>
            <person name="Liu W."/>
            <person name="Santuari L."/>
            <person name="Cao Q."/>
            <person name="Sharma T."/>
            <person name="Shen D."/>
            <person name="Roswanjaya Y."/>
            <person name="Wardhani T."/>
            <person name="Kalhor M.S."/>
            <person name="Jansen J."/>
            <person name="Van den Hoogen J."/>
            <person name="Gungor B."/>
            <person name="Hartog M."/>
            <person name="Hontelez J."/>
            <person name="Verver J."/>
            <person name="Yang W.-C."/>
            <person name="Schijlen E."/>
            <person name="Repin R."/>
            <person name="Schilthuizen M."/>
            <person name="Schranz E."/>
            <person name="Heidstra R."/>
            <person name="Miyata K."/>
            <person name="Fedorova E."/>
            <person name="Kohlen W."/>
            <person name="Bisseling T."/>
            <person name="Smit S."/>
            <person name="Geurts R."/>
        </authorList>
    </citation>
    <scope>NUCLEOTIDE SEQUENCE [LARGE SCALE GENOMIC DNA]</scope>
    <source>
        <strain evidence="3">cv. RG33-2</strain>
    </source>
</reference>
<comment type="caution">
    <text evidence="2">The sequence shown here is derived from an EMBL/GenBank/DDBJ whole genome shotgun (WGS) entry which is preliminary data.</text>
</comment>
<dbReference type="Proteomes" id="UP000237000">
    <property type="component" value="Unassembled WGS sequence"/>
</dbReference>
<dbReference type="InParanoid" id="A0A2P5FFF7"/>
<feature type="region of interest" description="Disordered" evidence="1">
    <location>
        <begin position="40"/>
        <end position="66"/>
    </location>
</feature>
<name>A0A2P5FFF7_TREOI</name>
<sequence length="104" mass="11487">GCCTLKLFLRFFSSKLSSSCKEVSQTIFIFNRNTISRARRHRAHSIRRQKKGVSKDQGFDGGQGAEALPITPMSVACSCPTPSLFPSCSRRRSGSTFLISSVLR</sequence>
<feature type="non-terminal residue" evidence="2">
    <location>
        <position position="1"/>
    </location>
</feature>
<feature type="compositionally biased region" description="Basic residues" evidence="1">
    <location>
        <begin position="40"/>
        <end position="52"/>
    </location>
</feature>